<name>A6WVG0_BRUA4</name>
<evidence type="ECO:0000256" key="1">
    <source>
        <dbReference type="SAM" id="MobiDB-lite"/>
    </source>
</evidence>
<dbReference type="HOGENOM" id="CLU_2194243_0_0_5"/>
<dbReference type="PATRIC" id="fig|439375.7.peg.250"/>
<dbReference type="EMBL" id="CP000758">
    <property type="protein sequence ID" value="ABS12964.1"/>
    <property type="molecule type" value="Genomic_DNA"/>
</dbReference>
<gene>
    <name evidence="2" type="ordered locus">Oant_0233</name>
</gene>
<feature type="region of interest" description="Disordered" evidence="1">
    <location>
        <begin position="1"/>
        <end position="26"/>
    </location>
</feature>
<organism evidence="2 3">
    <name type="scientific">Brucella anthropi (strain ATCC 49188 / DSM 6882 / CCUG 24695 / JCM 21032 / LMG 3331 / NBRC 15819 / NCTC 12168 / Alc 37)</name>
    <name type="common">Ochrobactrum anthropi</name>
    <dbReference type="NCBI Taxonomy" id="439375"/>
    <lineage>
        <taxon>Bacteria</taxon>
        <taxon>Pseudomonadati</taxon>
        <taxon>Pseudomonadota</taxon>
        <taxon>Alphaproteobacteria</taxon>
        <taxon>Hyphomicrobiales</taxon>
        <taxon>Brucellaceae</taxon>
        <taxon>Brucella/Ochrobactrum group</taxon>
        <taxon>Brucella</taxon>
    </lineage>
</organism>
<sequence length="108" mass="12561">MGTNMRVQVAGDRMSNRLQGGANPPTATDMVKVMIAKRARRIADKLRMKAKAKRVYPRDEKARNADHLKCCSCFMCGNPRKWWKQKTISENMADDWQRLQRDWSKVYG</sequence>
<accession>A6WVG0</accession>
<dbReference type="Proteomes" id="UP000002301">
    <property type="component" value="Chromosome 1"/>
</dbReference>
<protein>
    <submittedName>
        <fullName evidence="2">Uncharacterized protein</fullName>
    </submittedName>
</protein>
<evidence type="ECO:0000313" key="2">
    <source>
        <dbReference type="EMBL" id="ABS12964.1"/>
    </source>
</evidence>
<dbReference type="KEGG" id="oan:Oant_0233"/>
<dbReference type="AlphaFoldDB" id="A6WVG0"/>
<proteinExistence type="predicted"/>
<dbReference type="STRING" id="439375.Oant_0233"/>
<evidence type="ECO:0000313" key="3">
    <source>
        <dbReference type="Proteomes" id="UP000002301"/>
    </source>
</evidence>
<reference evidence="2 3" key="1">
    <citation type="journal article" date="2011" name="J. Bacteriol.">
        <title>Genome of Ochrobactrum anthropi ATCC 49188 T, a versatile opportunistic pathogen and symbiont of several eukaryotic hosts.</title>
        <authorList>
            <person name="Chain P.S."/>
            <person name="Lang D.M."/>
            <person name="Comerci D.J."/>
            <person name="Malfatti S.A."/>
            <person name="Vergez L.M."/>
            <person name="Shin M."/>
            <person name="Ugalde R.A."/>
            <person name="Garcia E."/>
            <person name="Tolmasky M.E."/>
        </authorList>
    </citation>
    <scope>NUCLEOTIDE SEQUENCE [LARGE SCALE GENOMIC DNA]</scope>
    <source>
        <strain evidence="3">ATCC 49188 / DSM 6882 / CCUG 24695 / JCM 21032 / LMG 3331 / NBRC 15819 / NCTC 12168 / Alc 37</strain>
    </source>
</reference>
<keyword evidence="3" id="KW-1185">Reference proteome</keyword>